<sequence length="182" mass="19184">MHKFTAIIFGLSSFVAHSYAANDDTPFALYAYGSGIGGLPMFSSGSDVFLGDFSDANDPEAAPVTLTPGDEMWAGNPNTTGDASGQKPTWSDRTFAVPGPSSSSHNVMLVNGTADSHDIVTTFVFYGTFVLVDQDGKLTSLWYGVPSSNGIYSLGWNASSDDASANRIPLTLKRTPPSNPTD</sequence>
<evidence type="ECO:0000313" key="3">
    <source>
        <dbReference type="EMBL" id="KAF4981515.1"/>
    </source>
</evidence>
<comment type="caution">
    <text evidence="3">The sequence shown here is derived from an EMBL/GenBank/DDBJ whole genome shotgun (WGS) entry which is preliminary data.</text>
</comment>
<dbReference type="EMBL" id="JABEYC010000165">
    <property type="protein sequence ID" value="KAF4981515.1"/>
    <property type="molecule type" value="Genomic_DNA"/>
</dbReference>
<evidence type="ECO:0000256" key="2">
    <source>
        <dbReference type="SAM" id="SignalP"/>
    </source>
</evidence>
<feature type="chain" id="PRO_5034965092" evidence="2">
    <location>
        <begin position="21"/>
        <end position="182"/>
    </location>
</feature>
<organism evidence="3 4">
    <name type="scientific">Fusarium zealandicum</name>
    <dbReference type="NCBI Taxonomy" id="1053134"/>
    <lineage>
        <taxon>Eukaryota</taxon>
        <taxon>Fungi</taxon>
        <taxon>Dikarya</taxon>
        <taxon>Ascomycota</taxon>
        <taxon>Pezizomycotina</taxon>
        <taxon>Sordariomycetes</taxon>
        <taxon>Hypocreomycetidae</taxon>
        <taxon>Hypocreales</taxon>
        <taxon>Nectriaceae</taxon>
        <taxon>Fusarium</taxon>
        <taxon>Fusarium staphyleae species complex</taxon>
    </lineage>
</organism>
<accession>A0A8H4UR03</accession>
<reference evidence="3" key="2">
    <citation type="submission" date="2020-05" db="EMBL/GenBank/DDBJ databases">
        <authorList>
            <person name="Kim H.-S."/>
            <person name="Proctor R.H."/>
            <person name="Brown D.W."/>
        </authorList>
    </citation>
    <scope>NUCLEOTIDE SEQUENCE</scope>
    <source>
        <strain evidence="3">NRRL 22465</strain>
    </source>
</reference>
<protein>
    <submittedName>
        <fullName evidence="3">Uncharacterized protein</fullName>
    </submittedName>
</protein>
<keyword evidence="2" id="KW-0732">Signal</keyword>
<keyword evidence="4" id="KW-1185">Reference proteome</keyword>
<evidence type="ECO:0000256" key="1">
    <source>
        <dbReference type="SAM" id="MobiDB-lite"/>
    </source>
</evidence>
<evidence type="ECO:0000313" key="4">
    <source>
        <dbReference type="Proteomes" id="UP000635477"/>
    </source>
</evidence>
<dbReference type="OrthoDB" id="5230873at2759"/>
<name>A0A8H4UR03_9HYPO</name>
<feature type="region of interest" description="Disordered" evidence="1">
    <location>
        <begin position="68"/>
        <end position="89"/>
    </location>
</feature>
<feature type="compositionally biased region" description="Polar residues" evidence="1">
    <location>
        <begin position="76"/>
        <end position="89"/>
    </location>
</feature>
<feature type="signal peptide" evidence="2">
    <location>
        <begin position="1"/>
        <end position="20"/>
    </location>
</feature>
<proteinExistence type="predicted"/>
<gene>
    <name evidence="3" type="ORF">FZEAL_2700</name>
</gene>
<dbReference type="AlphaFoldDB" id="A0A8H4UR03"/>
<reference evidence="3" key="1">
    <citation type="journal article" date="2020" name="BMC Genomics">
        <title>Correction to: Identification and distribution of gene clusters required for synthesis of sphingolipid metabolism inhibitors in diverse species of the filamentous fungus Fusarium.</title>
        <authorList>
            <person name="Kim H.S."/>
            <person name="Lohmar J.M."/>
            <person name="Busman M."/>
            <person name="Brown D.W."/>
            <person name="Naumann T.A."/>
            <person name="Divon H.H."/>
            <person name="Lysoe E."/>
            <person name="Uhlig S."/>
            <person name="Proctor R.H."/>
        </authorList>
    </citation>
    <scope>NUCLEOTIDE SEQUENCE</scope>
    <source>
        <strain evidence="3">NRRL 22465</strain>
    </source>
</reference>
<dbReference type="Proteomes" id="UP000635477">
    <property type="component" value="Unassembled WGS sequence"/>
</dbReference>